<sequence>MEPPSHTSYRYAGSLYNPKGTWKVPVPFCECHMENCRECQVFPHKIPWQPYSPSLRGPPPQFSLQSR</sequence>
<reference evidence="1 2" key="1">
    <citation type="journal article" date="2007" name="Virology">
        <title>Sequence and annotation of the 314-kb MT325 and the 321-kb FR483 viruses that infect Chlorella Pbi.</title>
        <authorList>
            <person name="Fitzgerald L.A."/>
            <person name="Graves M.V."/>
            <person name="Li X."/>
            <person name="Feldblyum T."/>
            <person name="Hartigan J."/>
            <person name="Van Etten J.L."/>
        </authorList>
    </citation>
    <scope>NUCLEOTIDE SEQUENCE [LARGE SCALE GENOMIC DNA]</scope>
    <source>
        <strain evidence="1 2">FR483</strain>
    </source>
</reference>
<protein>
    <submittedName>
        <fullName evidence="1">Uncharacterized protein n343R</fullName>
    </submittedName>
</protein>
<name>A7J747_PBCVF</name>
<accession>A7J747</accession>
<dbReference type="Proteomes" id="UP000204095">
    <property type="component" value="Segment"/>
</dbReference>
<gene>
    <name evidence="1" type="primary">n343R</name>
    <name evidence="1" type="ORF">FR483_n343R</name>
</gene>
<proteinExistence type="predicted"/>
<organism evidence="1 2">
    <name type="scientific">Paramecium bursaria Chlorella virus FR483</name>
    <name type="common">PBCV-FR483</name>
    <dbReference type="NCBI Taxonomy" id="399781"/>
    <lineage>
        <taxon>Viruses</taxon>
        <taxon>Varidnaviria</taxon>
        <taxon>Bamfordvirae</taxon>
        <taxon>Nucleocytoviricota</taxon>
        <taxon>Megaviricetes</taxon>
        <taxon>Algavirales</taxon>
        <taxon>Phycodnaviridae</taxon>
        <taxon>Chlorovirus</taxon>
        <taxon>Chlorovirus conductrix</taxon>
        <taxon>Paramecium bursaria Chlorella virus A1</taxon>
    </lineage>
</organism>
<evidence type="ECO:0000313" key="2">
    <source>
        <dbReference type="Proteomes" id="UP000204095"/>
    </source>
</evidence>
<dbReference type="GeneID" id="5470075"/>
<organismHost>
    <name type="scientific">Paramecium bursaria</name>
    <dbReference type="NCBI Taxonomy" id="74790"/>
</organismHost>
<dbReference type="RefSeq" id="YP_001425975.1">
    <property type="nucleotide sequence ID" value="NC_008603.1"/>
</dbReference>
<evidence type="ECO:0000313" key="1">
    <source>
        <dbReference type="EMBL" id="ABT15628.1"/>
    </source>
</evidence>
<dbReference type="KEGG" id="vg:5470075"/>
<dbReference type="EMBL" id="DQ890022">
    <property type="protein sequence ID" value="ABT15628.1"/>
    <property type="molecule type" value="Genomic_DNA"/>
</dbReference>